<dbReference type="PROSITE" id="PS51832">
    <property type="entry name" value="HD_GYP"/>
    <property type="match status" value="1"/>
</dbReference>
<evidence type="ECO:0000259" key="2">
    <source>
        <dbReference type="PROSITE" id="PS51832"/>
    </source>
</evidence>
<keyword evidence="1" id="KW-0472">Membrane</keyword>
<dbReference type="SUPFAM" id="SSF109604">
    <property type="entry name" value="HD-domain/PDEase-like"/>
    <property type="match status" value="1"/>
</dbReference>
<organism evidence="3 4">
    <name type="scientific">Desulfosarcina alkanivorans</name>
    <dbReference type="NCBI Taxonomy" id="571177"/>
    <lineage>
        <taxon>Bacteria</taxon>
        <taxon>Pseudomonadati</taxon>
        <taxon>Thermodesulfobacteriota</taxon>
        <taxon>Desulfobacteria</taxon>
        <taxon>Desulfobacterales</taxon>
        <taxon>Desulfosarcinaceae</taxon>
        <taxon>Desulfosarcina</taxon>
    </lineage>
</organism>
<feature type="transmembrane region" description="Helical" evidence="1">
    <location>
        <begin position="177"/>
        <end position="199"/>
    </location>
</feature>
<evidence type="ECO:0000313" key="4">
    <source>
        <dbReference type="Proteomes" id="UP000427906"/>
    </source>
</evidence>
<dbReference type="InterPro" id="IPR003607">
    <property type="entry name" value="HD/PDEase_dom"/>
</dbReference>
<name>A0A5K7YJY6_9BACT</name>
<dbReference type="InterPro" id="IPR052020">
    <property type="entry name" value="Cyclic_di-GMP/3'3'-cGAMP_PDE"/>
</dbReference>
<proteinExistence type="predicted"/>
<dbReference type="CDD" id="cd00077">
    <property type="entry name" value="HDc"/>
    <property type="match status" value="1"/>
</dbReference>
<dbReference type="PANTHER" id="PTHR45228">
    <property type="entry name" value="CYCLIC DI-GMP PHOSPHODIESTERASE TM_0186-RELATED"/>
    <property type="match status" value="1"/>
</dbReference>
<protein>
    <recommendedName>
        <fullName evidence="2">HD-GYP domain-containing protein</fullName>
    </recommendedName>
</protein>
<dbReference type="RefSeq" id="WP_155317545.1">
    <property type="nucleotide sequence ID" value="NZ_AP021874.1"/>
</dbReference>
<feature type="domain" description="HD-GYP" evidence="2">
    <location>
        <begin position="209"/>
        <end position="404"/>
    </location>
</feature>
<dbReference type="OrthoDB" id="9764337at2"/>
<dbReference type="Gene3D" id="1.10.3210.10">
    <property type="entry name" value="Hypothetical protein af1432"/>
    <property type="match status" value="1"/>
</dbReference>
<evidence type="ECO:0000256" key="1">
    <source>
        <dbReference type="SAM" id="Phobius"/>
    </source>
</evidence>
<dbReference type="SMART" id="SM00471">
    <property type="entry name" value="HDc"/>
    <property type="match status" value="1"/>
</dbReference>
<evidence type="ECO:0000313" key="3">
    <source>
        <dbReference type="EMBL" id="BBO69516.1"/>
    </source>
</evidence>
<dbReference type="AlphaFoldDB" id="A0A5K7YJY6"/>
<dbReference type="Proteomes" id="UP000427906">
    <property type="component" value="Chromosome"/>
</dbReference>
<dbReference type="EMBL" id="AP021874">
    <property type="protein sequence ID" value="BBO69516.1"/>
    <property type="molecule type" value="Genomic_DNA"/>
</dbReference>
<dbReference type="InterPro" id="IPR037522">
    <property type="entry name" value="HD_GYP_dom"/>
</dbReference>
<accession>A0A5K7YJY6</accession>
<keyword evidence="1" id="KW-1133">Transmembrane helix</keyword>
<dbReference type="PANTHER" id="PTHR45228:SF8">
    <property type="entry name" value="TWO-COMPONENT RESPONSE REGULATOR-RELATED"/>
    <property type="match status" value="1"/>
</dbReference>
<dbReference type="Pfam" id="PF13487">
    <property type="entry name" value="HD_5"/>
    <property type="match status" value="1"/>
</dbReference>
<sequence length="433" mass="47951">MAVSIISIVLVSATWVNLRNMAVERVLDRVIMAASHFSLQARDILDRPGLSGTDGLQTELEAFIADRSSHYDSSFTRMGRFVYARIYDTGARRLASISDSAYDHIAAVNRRMDDAALRIPQRGKKRHRVFRLNGKPLISVVAPLTSSKNEVVAYLEGVFALSGAAMDAARRETLKTLALVTAIVLTTAIVLYPVIIGLLGRLARTSRSLLDSHMETLNVLGSAIAKRDSDTDAHNYRVTIMAVNLAEAFGLTAREMRSLIKGAFLHDVGKIGIPDSILHKPEKLDTDEYSQMKTHVDKGLEIIGRSRWLRDALDVVGGHHERIDGSGYPNGRIGTETPVSARIFAIADVFDALTSRRPYKDPLSYTDTLAILEKGRGTHFDTDLLDLFEKIAPDLYKRLANRDDQQLKVMLGDISQKYFMNDVDTILARGDLA</sequence>
<keyword evidence="1" id="KW-0812">Transmembrane</keyword>
<reference evidence="3 4" key="1">
    <citation type="submission" date="2019-11" db="EMBL/GenBank/DDBJ databases">
        <title>Comparative genomics of hydrocarbon-degrading Desulfosarcina strains.</title>
        <authorList>
            <person name="Watanabe M."/>
            <person name="Kojima H."/>
            <person name="Fukui M."/>
        </authorList>
    </citation>
    <scope>NUCLEOTIDE SEQUENCE [LARGE SCALE GENOMIC DNA]</scope>
    <source>
        <strain evidence="3 4">PL12</strain>
    </source>
</reference>
<keyword evidence="4" id="KW-1185">Reference proteome</keyword>
<dbReference type="KEGG" id="dalk:DSCA_34460"/>
<gene>
    <name evidence="3" type="ORF">DSCA_34460</name>
</gene>